<sequence>MDKPKSHLSNYTPLFVFILISFLLEIMHISRITGVATSLLVSWMMYMMETRIVLKEHKPVKILRRQIHNRIGLLSIVSTATLLLLLGGLFQWLTGWLLFGPVLIMLLFYFIVLFNAIHLNIQAKEKEKKK</sequence>
<accession>A0A7V1LKG1</accession>
<proteinExistence type="predicted"/>
<keyword evidence="1" id="KW-0812">Transmembrane</keyword>
<feature type="transmembrane region" description="Helical" evidence="1">
    <location>
        <begin position="96"/>
        <end position="121"/>
    </location>
</feature>
<dbReference type="EMBL" id="DRLD01000080">
    <property type="protein sequence ID" value="HED09641.1"/>
    <property type="molecule type" value="Genomic_DNA"/>
</dbReference>
<reference evidence="2" key="1">
    <citation type="journal article" date="2020" name="mSystems">
        <title>Genome- and Community-Level Interaction Insights into Carbon Utilization and Element Cycling Functions of Hydrothermarchaeota in Hydrothermal Sediment.</title>
        <authorList>
            <person name="Zhou Z."/>
            <person name="Liu Y."/>
            <person name="Xu W."/>
            <person name="Pan J."/>
            <person name="Luo Z.H."/>
            <person name="Li M."/>
        </authorList>
    </citation>
    <scope>NUCLEOTIDE SEQUENCE [LARGE SCALE GENOMIC DNA]</scope>
    <source>
        <strain evidence="2">HyVt-456</strain>
    </source>
</reference>
<keyword evidence="1" id="KW-0472">Membrane</keyword>
<gene>
    <name evidence="2" type="ORF">ENJ10_03050</name>
</gene>
<evidence type="ECO:0000313" key="2">
    <source>
        <dbReference type="EMBL" id="HED09641.1"/>
    </source>
</evidence>
<feature type="transmembrane region" description="Helical" evidence="1">
    <location>
        <begin position="14"/>
        <end position="46"/>
    </location>
</feature>
<feature type="transmembrane region" description="Helical" evidence="1">
    <location>
        <begin position="67"/>
        <end position="90"/>
    </location>
</feature>
<comment type="caution">
    <text evidence="2">The sequence shown here is derived from an EMBL/GenBank/DDBJ whole genome shotgun (WGS) entry which is preliminary data.</text>
</comment>
<dbReference type="AlphaFoldDB" id="A0A7V1LKG1"/>
<evidence type="ECO:0000256" key="1">
    <source>
        <dbReference type="SAM" id="Phobius"/>
    </source>
</evidence>
<name>A0A7V1LKG1_CALAY</name>
<protein>
    <submittedName>
        <fullName evidence="2">Uncharacterized protein</fullName>
    </submittedName>
</protein>
<dbReference type="Proteomes" id="UP000886005">
    <property type="component" value="Unassembled WGS sequence"/>
</dbReference>
<keyword evidence="1" id="KW-1133">Transmembrane helix</keyword>
<organism evidence="2">
    <name type="scientific">Caldithrix abyssi</name>
    <dbReference type="NCBI Taxonomy" id="187145"/>
    <lineage>
        <taxon>Bacteria</taxon>
        <taxon>Pseudomonadati</taxon>
        <taxon>Calditrichota</taxon>
        <taxon>Calditrichia</taxon>
        <taxon>Calditrichales</taxon>
        <taxon>Calditrichaceae</taxon>
        <taxon>Caldithrix</taxon>
    </lineage>
</organism>